<keyword evidence="2" id="KW-1185">Reference proteome</keyword>
<evidence type="ECO:0000313" key="1">
    <source>
        <dbReference type="EMBL" id="GBP13721.1"/>
    </source>
</evidence>
<evidence type="ECO:0000313" key="2">
    <source>
        <dbReference type="Proteomes" id="UP000299102"/>
    </source>
</evidence>
<organism evidence="1 2">
    <name type="scientific">Eumeta variegata</name>
    <name type="common">Bagworm moth</name>
    <name type="synonym">Eumeta japonica</name>
    <dbReference type="NCBI Taxonomy" id="151549"/>
    <lineage>
        <taxon>Eukaryota</taxon>
        <taxon>Metazoa</taxon>
        <taxon>Ecdysozoa</taxon>
        <taxon>Arthropoda</taxon>
        <taxon>Hexapoda</taxon>
        <taxon>Insecta</taxon>
        <taxon>Pterygota</taxon>
        <taxon>Neoptera</taxon>
        <taxon>Endopterygota</taxon>
        <taxon>Lepidoptera</taxon>
        <taxon>Glossata</taxon>
        <taxon>Ditrysia</taxon>
        <taxon>Tineoidea</taxon>
        <taxon>Psychidae</taxon>
        <taxon>Oiketicinae</taxon>
        <taxon>Eumeta</taxon>
    </lineage>
</organism>
<name>A0A4C1TKA1_EUMVA</name>
<proteinExistence type="predicted"/>
<dbReference type="AlphaFoldDB" id="A0A4C1TKA1"/>
<sequence>MVSFIYFSLQLEDVLKDKTVSAEESYKLILACETYGRPFPLLSTRSSYLRYPPKRSATPLRLGVFMGGGDYLLLWWLAYSFCF</sequence>
<reference evidence="1 2" key="1">
    <citation type="journal article" date="2019" name="Commun. Biol.">
        <title>The bagworm genome reveals a unique fibroin gene that provides high tensile strength.</title>
        <authorList>
            <person name="Kono N."/>
            <person name="Nakamura H."/>
            <person name="Ohtoshi R."/>
            <person name="Tomita M."/>
            <person name="Numata K."/>
            <person name="Arakawa K."/>
        </authorList>
    </citation>
    <scope>NUCLEOTIDE SEQUENCE [LARGE SCALE GENOMIC DNA]</scope>
</reference>
<protein>
    <submittedName>
        <fullName evidence="1">Uncharacterized protein</fullName>
    </submittedName>
</protein>
<comment type="caution">
    <text evidence="1">The sequence shown here is derived from an EMBL/GenBank/DDBJ whole genome shotgun (WGS) entry which is preliminary data.</text>
</comment>
<dbReference type="EMBL" id="BGZK01000059">
    <property type="protein sequence ID" value="GBP13721.1"/>
    <property type="molecule type" value="Genomic_DNA"/>
</dbReference>
<gene>
    <name evidence="1" type="ORF">EVAR_7958_1</name>
</gene>
<accession>A0A4C1TKA1</accession>
<dbReference type="Proteomes" id="UP000299102">
    <property type="component" value="Unassembled WGS sequence"/>
</dbReference>